<dbReference type="PANTHER" id="PTHR10492:SF97">
    <property type="entry name" value="ATP-DEPENDENT DNA HELICASE"/>
    <property type="match status" value="1"/>
</dbReference>
<name>A0ABQ4Z1Z4_9ASTR</name>
<evidence type="ECO:0000313" key="1">
    <source>
        <dbReference type="EMBL" id="GJS84060.1"/>
    </source>
</evidence>
<evidence type="ECO:0000313" key="2">
    <source>
        <dbReference type="Proteomes" id="UP001151760"/>
    </source>
</evidence>
<sequence>MEEDGETGRGEEEVDVSGLDRVRNDCEELLDYSQFKIVWVRSWRCVDHCGARDITASVELDHTQWYCSVRQASLWHIMKYSYIVWGDVGYSWERALMYDWISGYSMRLCLHVVVRTHGLGGDCWGNYVVILLMWAWVLEFIRTTRVEHEIIRWGHDTAVDGLARYGSILSFSLIGLVGEWWDGDSQGQGFDCCSTERGEVDGGGDTVWDTHGVLMDEYRGDEDETTSCDVGHMNLEVPVVVIEGGYVEGGCLRYEYHLVGEVRCRLLWSKVGGFERYGVMSITQMCRAESLKIGRFVDHMMHGPYGAENPSCPCTIDYKCTKKFPKQFNESTVIDNNGYTIYKRRNDGSTIKKSGTYMHNGYIVPYNPGLLRRYQAHINIEYYNQVGSIKYLFKYINKGPDRVSATIDGEEVNEIKDYLNYRYLSAYETAWRIYGFDIHYRTPSVERLPFHFKDEQHVIFDAT</sequence>
<keyword evidence="2" id="KW-1185">Reference proteome</keyword>
<protein>
    <submittedName>
        <fullName evidence="1">Uncharacterized protein</fullName>
    </submittedName>
</protein>
<dbReference type="Proteomes" id="UP001151760">
    <property type="component" value="Unassembled WGS sequence"/>
</dbReference>
<organism evidence="1 2">
    <name type="scientific">Tanacetum coccineum</name>
    <dbReference type="NCBI Taxonomy" id="301880"/>
    <lineage>
        <taxon>Eukaryota</taxon>
        <taxon>Viridiplantae</taxon>
        <taxon>Streptophyta</taxon>
        <taxon>Embryophyta</taxon>
        <taxon>Tracheophyta</taxon>
        <taxon>Spermatophyta</taxon>
        <taxon>Magnoliopsida</taxon>
        <taxon>eudicotyledons</taxon>
        <taxon>Gunneridae</taxon>
        <taxon>Pentapetalae</taxon>
        <taxon>asterids</taxon>
        <taxon>campanulids</taxon>
        <taxon>Asterales</taxon>
        <taxon>Asteraceae</taxon>
        <taxon>Asteroideae</taxon>
        <taxon>Anthemideae</taxon>
        <taxon>Anthemidinae</taxon>
        <taxon>Tanacetum</taxon>
    </lineage>
</organism>
<dbReference type="EMBL" id="BQNB010010946">
    <property type="protein sequence ID" value="GJS84060.1"/>
    <property type="molecule type" value="Genomic_DNA"/>
</dbReference>
<reference evidence="1" key="1">
    <citation type="journal article" date="2022" name="Int. J. Mol. Sci.">
        <title>Draft Genome of Tanacetum Coccineum: Genomic Comparison of Closely Related Tanacetum-Family Plants.</title>
        <authorList>
            <person name="Yamashiro T."/>
            <person name="Shiraishi A."/>
            <person name="Nakayama K."/>
            <person name="Satake H."/>
        </authorList>
    </citation>
    <scope>NUCLEOTIDE SEQUENCE</scope>
</reference>
<accession>A0ABQ4Z1Z4</accession>
<dbReference type="PANTHER" id="PTHR10492">
    <property type="match status" value="1"/>
</dbReference>
<comment type="caution">
    <text evidence="1">The sequence shown here is derived from an EMBL/GenBank/DDBJ whole genome shotgun (WGS) entry which is preliminary data.</text>
</comment>
<proteinExistence type="predicted"/>
<reference evidence="1" key="2">
    <citation type="submission" date="2022-01" db="EMBL/GenBank/DDBJ databases">
        <authorList>
            <person name="Yamashiro T."/>
            <person name="Shiraishi A."/>
            <person name="Satake H."/>
            <person name="Nakayama K."/>
        </authorList>
    </citation>
    <scope>NUCLEOTIDE SEQUENCE</scope>
</reference>
<gene>
    <name evidence="1" type="ORF">Tco_0750601</name>
</gene>